<dbReference type="Proteomes" id="UP001604277">
    <property type="component" value="Unassembled WGS sequence"/>
</dbReference>
<comment type="subcellular location">
    <subcellularLocation>
        <location evidence="1">Membrane</location>
    </subcellularLocation>
</comment>
<protein>
    <submittedName>
        <fullName evidence="4">Protein NDR1</fullName>
    </submittedName>
</protein>
<evidence type="ECO:0000256" key="3">
    <source>
        <dbReference type="SAM" id="Phobius"/>
    </source>
</evidence>
<dbReference type="AlphaFoldDB" id="A0ABD1Q9T1"/>
<gene>
    <name evidence="4" type="ORF">Fot_48706</name>
</gene>
<dbReference type="InterPro" id="IPR044839">
    <property type="entry name" value="NDR1-like"/>
</dbReference>
<dbReference type="PANTHER" id="PTHR31415:SF52">
    <property type="entry name" value="LATE EMBRYOGENESIS ABUNDANT (LEA) HYDROXYPROLINE-RICH GLYCOPROTEIN FAMILY-RELATED"/>
    <property type="match status" value="1"/>
</dbReference>
<dbReference type="PANTHER" id="PTHR31415">
    <property type="entry name" value="OS05G0367900 PROTEIN"/>
    <property type="match status" value="1"/>
</dbReference>
<proteinExistence type="predicted"/>
<keyword evidence="2 3" id="KW-0472">Membrane</keyword>
<organism evidence="4 5">
    <name type="scientific">Forsythia ovata</name>
    <dbReference type="NCBI Taxonomy" id="205694"/>
    <lineage>
        <taxon>Eukaryota</taxon>
        <taxon>Viridiplantae</taxon>
        <taxon>Streptophyta</taxon>
        <taxon>Embryophyta</taxon>
        <taxon>Tracheophyta</taxon>
        <taxon>Spermatophyta</taxon>
        <taxon>Magnoliopsida</taxon>
        <taxon>eudicotyledons</taxon>
        <taxon>Gunneridae</taxon>
        <taxon>Pentapetalae</taxon>
        <taxon>asterids</taxon>
        <taxon>lamiids</taxon>
        <taxon>Lamiales</taxon>
        <taxon>Oleaceae</taxon>
        <taxon>Forsythieae</taxon>
        <taxon>Forsythia</taxon>
    </lineage>
</organism>
<keyword evidence="5" id="KW-1185">Reference proteome</keyword>
<accession>A0ABD1Q9T1</accession>
<evidence type="ECO:0000313" key="4">
    <source>
        <dbReference type="EMBL" id="KAL2472970.1"/>
    </source>
</evidence>
<evidence type="ECO:0000313" key="5">
    <source>
        <dbReference type="Proteomes" id="UP001604277"/>
    </source>
</evidence>
<sequence length="213" mass="23724">MSGNGEGRCCDLCFGKCCRFIITSGFAALFLWLALRTSKPTCSIQEFYVPILNKTDHSTITRNNHSIFFDLKLDNEMKEKGVYYDNISLTFFNGPNTSLPIANYTVPGFYQGHGKKARQKLVVEAHGLPWEAAFNNVSNGPMSIFRVGLSTKVRFKIVFWFTKRHNLVVGANVEVNESGKKVKKKGIKLKSGSPECGCRLGLSLFSIVLVALL</sequence>
<dbReference type="GO" id="GO:0016020">
    <property type="term" value="C:membrane"/>
    <property type="evidence" value="ECO:0007669"/>
    <property type="project" value="UniProtKB-SubCell"/>
</dbReference>
<name>A0ABD1Q9T1_9LAMI</name>
<keyword evidence="3" id="KW-1133">Transmembrane helix</keyword>
<reference evidence="5" key="1">
    <citation type="submission" date="2024-07" db="EMBL/GenBank/DDBJ databases">
        <title>Two chromosome-level genome assemblies of Korean endemic species Abeliophyllum distichum and Forsythia ovata (Oleaceae).</title>
        <authorList>
            <person name="Jang H."/>
        </authorList>
    </citation>
    <scope>NUCLEOTIDE SEQUENCE [LARGE SCALE GENOMIC DNA]</scope>
</reference>
<dbReference type="EMBL" id="JBFOLJ010000015">
    <property type="protein sequence ID" value="KAL2472970.1"/>
    <property type="molecule type" value="Genomic_DNA"/>
</dbReference>
<evidence type="ECO:0000256" key="2">
    <source>
        <dbReference type="ARBA" id="ARBA00023136"/>
    </source>
</evidence>
<feature type="transmembrane region" description="Helical" evidence="3">
    <location>
        <begin position="12"/>
        <end position="35"/>
    </location>
</feature>
<keyword evidence="3" id="KW-0812">Transmembrane</keyword>
<evidence type="ECO:0000256" key="1">
    <source>
        <dbReference type="ARBA" id="ARBA00004370"/>
    </source>
</evidence>
<comment type="caution">
    <text evidence="4">The sequence shown here is derived from an EMBL/GenBank/DDBJ whole genome shotgun (WGS) entry which is preliminary data.</text>
</comment>